<keyword evidence="4 9" id="KW-0997">Cell inner membrane</keyword>
<keyword evidence="12" id="KW-1185">Reference proteome</keyword>
<evidence type="ECO:0000256" key="9">
    <source>
        <dbReference type="RuleBase" id="RU369079"/>
    </source>
</evidence>
<keyword evidence="6 9" id="KW-1133">Transmembrane helix</keyword>
<dbReference type="Proteomes" id="UP001597302">
    <property type="component" value="Unassembled WGS sequence"/>
</dbReference>
<evidence type="ECO:0000256" key="4">
    <source>
        <dbReference type="ARBA" id="ARBA00022519"/>
    </source>
</evidence>
<evidence type="ECO:0000256" key="2">
    <source>
        <dbReference type="ARBA" id="ARBA00022448"/>
    </source>
</evidence>
<evidence type="ECO:0000313" key="11">
    <source>
        <dbReference type="EMBL" id="MFD1482878.1"/>
    </source>
</evidence>
<evidence type="ECO:0000256" key="6">
    <source>
        <dbReference type="ARBA" id="ARBA00022989"/>
    </source>
</evidence>
<comment type="caution">
    <text evidence="9">Lacks conserved residue(s) required for the propagation of feature annotation.</text>
</comment>
<dbReference type="InterPro" id="IPR007387">
    <property type="entry name" value="TRAP_DctQ"/>
</dbReference>
<evidence type="ECO:0000256" key="7">
    <source>
        <dbReference type="ARBA" id="ARBA00023136"/>
    </source>
</evidence>
<dbReference type="RefSeq" id="WP_207392153.1">
    <property type="nucleotide sequence ID" value="NZ_CBCSAJ010000001.1"/>
</dbReference>
<dbReference type="EMBL" id="JBHTOQ010000036">
    <property type="protein sequence ID" value="MFD1482878.1"/>
    <property type="molecule type" value="Genomic_DNA"/>
</dbReference>
<evidence type="ECO:0000256" key="8">
    <source>
        <dbReference type="ARBA" id="ARBA00038436"/>
    </source>
</evidence>
<comment type="function">
    <text evidence="9">Part of the tripartite ATP-independent periplasmic (TRAP) transport system.</text>
</comment>
<comment type="caution">
    <text evidence="11">The sequence shown here is derived from an EMBL/GenBank/DDBJ whole genome shotgun (WGS) entry which is preliminary data.</text>
</comment>
<keyword evidence="2 9" id="KW-0813">Transport</keyword>
<dbReference type="InterPro" id="IPR055348">
    <property type="entry name" value="DctQ"/>
</dbReference>
<proteinExistence type="inferred from homology"/>
<dbReference type="PANTHER" id="PTHR35011">
    <property type="entry name" value="2,3-DIKETO-L-GULONATE TRAP TRANSPORTER SMALL PERMEASE PROTEIN YIAM"/>
    <property type="match status" value="1"/>
</dbReference>
<reference evidence="12" key="1">
    <citation type="journal article" date="2019" name="Int. J. Syst. Evol. Microbiol.">
        <title>The Global Catalogue of Microorganisms (GCM) 10K type strain sequencing project: providing services to taxonomists for standard genome sequencing and annotation.</title>
        <authorList>
            <consortium name="The Broad Institute Genomics Platform"/>
            <consortium name="The Broad Institute Genome Sequencing Center for Infectious Disease"/>
            <person name="Wu L."/>
            <person name="Ma J."/>
        </authorList>
    </citation>
    <scope>NUCLEOTIDE SEQUENCE [LARGE SCALE GENOMIC DNA]</scope>
    <source>
        <strain evidence="12">CCM 8875</strain>
    </source>
</reference>
<comment type="subunit">
    <text evidence="9">The complex comprises the extracytoplasmic solute receptor protein and the two transmembrane proteins.</text>
</comment>
<name>A0ABW4E193_9RHOB</name>
<feature type="transmembrane region" description="Helical" evidence="9">
    <location>
        <begin position="80"/>
        <end position="99"/>
    </location>
</feature>
<evidence type="ECO:0000256" key="5">
    <source>
        <dbReference type="ARBA" id="ARBA00022692"/>
    </source>
</evidence>
<comment type="subcellular location">
    <subcellularLocation>
        <location evidence="1 9">Cell inner membrane</location>
        <topology evidence="1 9">Multi-pass membrane protein</topology>
    </subcellularLocation>
</comment>
<evidence type="ECO:0000259" key="10">
    <source>
        <dbReference type="Pfam" id="PF04290"/>
    </source>
</evidence>
<feature type="transmembrane region" description="Helical" evidence="9">
    <location>
        <begin position="42"/>
        <end position="59"/>
    </location>
</feature>
<comment type="similarity">
    <text evidence="8 9">Belongs to the TRAP transporter small permease family.</text>
</comment>
<evidence type="ECO:0000256" key="3">
    <source>
        <dbReference type="ARBA" id="ARBA00022475"/>
    </source>
</evidence>
<dbReference type="Pfam" id="PF04290">
    <property type="entry name" value="DctQ"/>
    <property type="match status" value="1"/>
</dbReference>
<evidence type="ECO:0000256" key="1">
    <source>
        <dbReference type="ARBA" id="ARBA00004429"/>
    </source>
</evidence>
<accession>A0ABW4E193</accession>
<keyword evidence="7 9" id="KW-0472">Membrane</keyword>
<dbReference type="PANTHER" id="PTHR35011:SF2">
    <property type="entry name" value="2,3-DIKETO-L-GULONATE TRAP TRANSPORTER SMALL PERMEASE PROTEIN YIAM"/>
    <property type="match status" value="1"/>
</dbReference>
<sequence length="153" mass="16587">MMRKPLEFICVLLLAALVAVPFIQIIAREVLGSAIVGAEELTRFLLICTVFVAYPLVAASHENIVMSELLDNLPGRLRRAVRFLILTAGIATCGFLAFVAFQNSMGNMRGATPTLKIPFWIFMGATTFGFAGACLVHLVQWRKGDTGQGSVAL</sequence>
<keyword evidence="5 9" id="KW-0812">Transmembrane</keyword>
<organism evidence="11 12">
    <name type="scientific">Paracoccus nototheniae</name>
    <dbReference type="NCBI Taxonomy" id="2489002"/>
    <lineage>
        <taxon>Bacteria</taxon>
        <taxon>Pseudomonadati</taxon>
        <taxon>Pseudomonadota</taxon>
        <taxon>Alphaproteobacteria</taxon>
        <taxon>Rhodobacterales</taxon>
        <taxon>Paracoccaceae</taxon>
        <taxon>Paracoccus</taxon>
    </lineage>
</organism>
<keyword evidence="3" id="KW-1003">Cell membrane</keyword>
<feature type="transmembrane region" description="Helical" evidence="9">
    <location>
        <begin position="119"/>
        <end position="139"/>
    </location>
</feature>
<gene>
    <name evidence="11" type="ORF">ACFQ5P_16395</name>
</gene>
<evidence type="ECO:0000313" key="12">
    <source>
        <dbReference type="Proteomes" id="UP001597302"/>
    </source>
</evidence>
<feature type="domain" description="Tripartite ATP-independent periplasmic transporters DctQ component" evidence="10">
    <location>
        <begin position="17"/>
        <end position="143"/>
    </location>
</feature>
<protein>
    <recommendedName>
        <fullName evidence="9">TRAP transporter small permease protein</fullName>
    </recommendedName>
</protein>